<protein>
    <submittedName>
        <fullName evidence="3">Filamentous hemagglutinin N-terminal domain-containing protein</fullName>
    </submittedName>
</protein>
<evidence type="ECO:0000259" key="2">
    <source>
        <dbReference type="SMART" id="SM00912"/>
    </source>
</evidence>
<keyword evidence="4" id="KW-1185">Reference proteome</keyword>
<organism evidence="3 4">
    <name type="scientific">Trinickia violacea</name>
    <dbReference type="NCBI Taxonomy" id="2571746"/>
    <lineage>
        <taxon>Bacteria</taxon>
        <taxon>Pseudomonadati</taxon>
        <taxon>Pseudomonadota</taxon>
        <taxon>Betaproteobacteria</taxon>
        <taxon>Burkholderiales</taxon>
        <taxon>Burkholderiaceae</taxon>
        <taxon>Trinickia</taxon>
    </lineage>
</organism>
<dbReference type="Gene3D" id="2.160.20.10">
    <property type="entry name" value="Single-stranded right-handed beta-helix, Pectin lyase-like"/>
    <property type="match status" value="1"/>
</dbReference>
<dbReference type="KEGG" id="tvl:FAZ95_38785"/>
<feature type="domain" description="Filamentous haemagglutinin FhaB/tRNA nuclease CdiA-like TPS" evidence="2">
    <location>
        <begin position="53"/>
        <end position="154"/>
    </location>
</feature>
<dbReference type="NCBIfam" id="TIGR01901">
    <property type="entry name" value="adhes_NPXG"/>
    <property type="match status" value="1"/>
</dbReference>
<evidence type="ECO:0000256" key="1">
    <source>
        <dbReference type="SAM" id="SignalP"/>
    </source>
</evidence>
<proteinExistence type="predicted"/>
<dbReference type="AlphaFoldDB" id="A0A4P8J2C0"/>
<feature type="signal peptide" evidence="1">
    <location>
        <begin position="1"/>
        <end position="37"/>
    </location>
</feature>
<dbReference type="OrthoDB" id="5666689at2"/>
<feature type="chain" id="PRO_5020407555" evidence="1">
    <location>
        <begin position="38"/>
        <end position="693"/>
    </location>
</feature>
<dbReference type="SMART" id="SM00912">
    <property type="entry name" value="Haemagg_act"/>
    <property type="match status" value="1"/>
</dbReference>
<name>A0A4P8J2C0_9BURK</name>
<dbReference type="EMBL" id="CP040079">
    <property type="protein sequence ID" value="QCP55087.1"/>
    <property type="molecule type" value="Genomic_DNA"/>
</dbReference>
<gene>
    <name evidence="3" type="ORF">FAZ95_38785</name>
</gene>
<evidence type="ECO:0000313" key="4">
    <source>
        <dbReference type="Proteomes" id="UP000298656"/>
    </source>
</evidence>
<dbReference type="InterPro" id="IPR012334">
    <property type="entry name" value="Pectin_lyas_fold"/>
</dbReference>
<dbReference type="Pfam" id="PF05860">
    <property type="entry name" value="TPS"/>
    <property type="match status" value="1"/>
</dbReference>
<reference evidence="3 4" key="1">
    <citation type="submission" date="2019-05" db="EMBL/GenBank/DDBJ databases">
        <title>Burkholderia sp. DHOD12, isolated from subtropical forest soil.</title>
        <authorList>
            <person name="Gao Z.-H."/>
            <person name="Qiu L.-H."/>
        </authorList>
    </citation>
    <scope>NUCLEOTIDE SEQUENCE [LARGE SCALE GENOMIC DNA]</scope>
    <source>
        <strain evidence="3 4">DHOD12</strain>
    </source>
</reference>
<sequence length="693" mass="69738">MILRIDARGRRAKAIRNRRVRFCLWLGLAFSTATVHATGVVPDGGTATSVSTAANGHQIVNIAPAFGGVSHNTYSSFNVSAAGADLNNVGINARTIVNQVTSTNPSLIQGAINVLGPRANVILANPNGITVDGGSFQNTGHVVLSTGQVSFDDLTLAPGVTQRNVVLTTNQGGIRIGPGGLSGTLVNLDLIAKQLAVNGPVTNSYTSSTSGIRAIVGSSTNTYDTGFSPSDNGHDWLIRTTSPGATRAGMAVDITAAGGLTAGRVQLIVTDQGAGVRSLGPLYANSGDVVVSTNGDVSVANSSITAAHDISITTTGTFSLRGAQALAGNDVTVNAGRIALADDATEPSTVSAQAGSVNLTSSGDISNTGSLIQAGSVASNGSLTGGNVTLTANGSIANDSSPANLGIIFSANGTSSLTAQGNITNDNARILANGAVTLSAQGDVQNTIDHTGGTNGGAPVAYSDTRGSFLFFTHSTSGYNVDYGTVGEPNQLAYIASTGGPVTITGRNVTNAGGIIQSNNADIAITAHDAFTNAAVMSGQASYTESCWIFCHASATSNVTPYGGTIQSGANIAITASTTASDIGGNVFAQGNLHVTAPVTYAQGVTGYSAINQDHGFKAFFGSTWAQIIAFDIGGGFTADGLVTLTGDGVIDGGYFSGGTGVSATGGITTVRAPHTTPVQIGQHLGLTTWWWF</sequence>
<dbReference type="InterPro" id="IPR008638">
    <property type="entry name" value="FhaB/CdiA-like_TPS"/>
</dbReference>
<evidence type="ECO:0000313" key="3">
    <source>
        <dbReference type="EMBL" id="QCP55087.1"/>
    </source>
</evidence>
<dbReference type="InterPro" id="IPR011050">
    <property type="entry name" value="Pectin_lyase_fold/virulence"/>
</dbReference>
<keyword evidence="1" id="KW-0732">Signal</keyword>
<accession>A0A4P8J2C0</accession>
<dbReference type="SUPFAM" id="SSF51126">
    <property type="entry name" value="Pectin lyase-like"/>
    <property type="match status" value="1"/>
</dbReference>
<dbReference type="RefSeq" id="WP_137337844.1">
    <property type="nucleotide sequence ID" value="NZ_CP040079.1"/>
</dbReference>
<dbReference type="Proteomes" id="UP000298656">
    <property type="component" value="Chromosome 3"/>
</dbReference>